<accession>A0A8T9T0Y6</accession>
<dbReference type="InterPro" id="IPR029063">
    <property type="entry name" value="SAM-dependent_MTases_sf"/>
</dbReference>
<protein>
    <submittedName>
        <fullName evidence="2">FkbM family methyltransferase</fullName>
    </submittedName>
</protein>
<dbReference type="PANTHER" id="PTHR34203">
    <property type="entry name" value="METHYLTRANSFERASE, FKBM FAMILY PROTEIN"/>
    <property type="match status" value="1"/>
</dbReference>
<dbReference type="InterPro" id="IPR006342">
    <property type="entry name" value="FkbM_mtfrase"/>
</dbReference>
<keyword evidence="2" id="KW-0808">Transferase</keyword>
<feature type="domain" description="Methyltransferase FkbM" evidence="1">
    <location>
        <begin position="80"/>
        <end position="241"/>
    </location>
</feature>
<evidence type="ECO:0000313" key="2">
    <source>
        <dbReference type="EMBL" id="UOR06180.1"/>
    </source>
</evidence>
<sequence>MAYRSRYRGREGLEVFRVLTALWLKTTFKWTPSGGMYRQRLFGFTVEGSSYELLLRLFKELFLVEPYAFEPATSTPYIVDAGANIGMAVLYFKKQFPTAHIIAFEPNPEAFRLLACNVAANNLRNVQLHNVALAPTQGELPFYFGTDGASLTGSLHPHATGVQTVLVPTRRLADYFDATPIFHLLKLDVEGAEAGILADLAATGLLPRFQQYVVEFHYSIGTTESAQLAACLQAFEQRGFAYSIRQALPRLAHSQDIILHFWQRSYL</sequence>
<gene>
    <name evidence="2" type="ORF">MUN82_03570</name>
</gene>
<evidence type="ECO:0000313" key="3">
    <source>
        <dbReference type="Proteomes" id="UP000829925"/>
    </source>
</evidence>
<dbReference type="AlphaFoldDB" id="A0A8T9T0Y6"/>
<organism evidence="2 3">
    <name type="scientific">Hymenobacter aerilatus</name>
    <dbReference type="NCBI Taxonomy" id="2932251"/>
    <lineage>
        <taxon>Bacteria</taxon>
        <taxon>Pseudomonadati</taxon>
        <taxon>Bacteroidota</taxon>
        <taxon>Cytophagia</taxon>
        <taxon>Cytophagales</taxon>
        <taxon>Hymenobacteraceae</taxon>
        <taxon>Hymenobacter</taxon>
    </lineage>
</organism>
<dbReference type="GO" id="GO:0032259">
    <property type="term" value="P:methylation"/>
    <property type="evidence" value="ECO:0007669"/>
    <property type="project" value="UniProtKB-KW"/>
</dbReference>
<keyword evidence="2" id="KW-0489">Methyltransferase</keyword>
<proteinExistence type="predicted"/>
<keyword evidence="3" id="KW-1185">Reference proteome</keyword>
<evidence type="ECO:0000259" key="1">
    <source>
        <dbReference type="Pfam" id="PF05050"/>
    </source>
</evidence>
<dbReference type="Pfam" id="PF05050">
    <property type="entry name" value="Methyltransf_21"/>
    <property type="match status" value="1"/>
</dbReference>
<dbReference type="GO" id="GO:0008168">
    <property type="term" value="F:methyltransferase activity"/>
    <property type="evidence" value="ECO:0007669"/>
    <property type="project" value="UniProtKB-KW"/>
</dbReference>
<dbReference type="Proteomes" id="UP000829925">
    <property type="component" value="Chromosome"/>
</dbReference>
<dbReference type="InterPro" id="IPR052514">
    <property type="entry name" value="SAM-dependent_MTase"/>
</dbReference>
<reference evidence="2 3" key="1">
    <citation type="submission" date="2022-04" db="EMBL/GenBank/DDBJ databases">
        <title>Hymenobacter sp. isolated from the air.</title>
        <authorList>
            <person name="Won M."/>
            <person name="Lee C.-M."/>
            <person name="Woen H.-Y."/>
            <person name="Kwon S.-W."/>
        </authorList>
    </citation>
    <scope>NUCLEOTIDE SEQUENCE [LARGE SCALE GENOMIC DNA]</scope>
    <source>
        <strain evidence="3">5413 J-13</strain>
    </source>
</reference>
<dbReference type="KEGG" id="haei:MUN82_03570"/>
<dbReference type="RefSeq" id="WP_245095056.1">
    <property type="nucleotide sequence ID" value="NZ_CP095053.1"/>
</dbReference>
<name>A0A8T9T0Y6_9BACT</name>
<dbReference type="NCBIfam" id="TIGR01444">
    <property type="entry name" value="fkbM_fam"/>
    <property type="match status" value="1"/>
</dbReference>
<dbReference type="SUPFAM" id="SSF53335">
    <property type="entry name" value="S-adenosyl-L-methionine-dependent methyltransferases"/>
    <property type="match status" value="1"/>
</dbReference>
<dbReference type="EMBL" id="CP095053">
    <property type="protein sequence ID" value="UOR06180.1"/>
    <property type="molecule type" value="Genomic_DNA"/>
</dbReference>
<dbReference type="Gene3D" id="3.40.50.150">
    <property type="entry name" value="Vaccinia Virus protein VP39"/>
    <property type="match status" value="1"/>
</dbReference>
<dbReference type="PANTHER" id="PTHR34203:SF15">
    <property type="entry name" value="SLL1173 PROTEIN"/>
    <property type="match status" value="1"/>
</dbReference>